<comment type="caution">
    <text evidence="2">The sequence shown here is derived from an EMBL/GenBank/DDBJ whole genome shotgun (WGS) entry which is preliminary data.</text>
</comment>
<name>A0A1R2CT05_9CILI</name>
<dbReference type="Proteomes" id="UP000187209">
    <property type="component" value="Unassembled WGS sequence"/>
</dbReference>
<evidence type="ECO:0000313" key="3">
    <source>
        <dbReference type="Proteomes" id="UP000187209"/>
    </source>
</evidence>
<reference evidence="2 3" key="1">
    <citation type="submission" date="2016-11" db="EMBL/GenBank/DDBJ databases">
        <title>The macronuclear genome of Stentor coeruleus: a giant cell with tiny introns.</title>
        <authorList>
            <person name="Slabodnick M."/>
            <person name="Ruby J.G."/>
            <person name="Reiff S.B."/>
            <person name="Swart E.C."/>
            <person name="Gosai S."/>
            <person name="Prabakaran S."/>
            <person name="Witkowska E."/>
            <person name="Larue G.E."/>
            <person name="Fisher S."/>
            <person name="Freeman R.M."/>
            <person name="Gunawardena J."/>
            <person name="Chu W."/>
            <person name="Stover N.A."/>
            <person name="Gregory B.D."/>
            <person name="Nowacki M."/>
            <person name="Derisi J."/>
            <person name="Roy S.W."/>
            <person name="Marshall W.F."/>
            <person name="Sood P."/>
        </authorList>
    </citation>
    <scope>NUCLEOTIDE SEQUENCE [LARGE SCALE GENOMIC DNA]</scope>
    <source>
        <strain evidence="2">WM001</strain>
    </source>
</reference>
<dbReference type="PROSITE" id="PS50096">
    <property type="entry name" value="IQ"/>
    <property type="match status" value="1"/>
</dbReference>
<proteinExistence type="predicted"/>
<gene>
    <name evidence="2" type="ORF">SteCoe_5146</name>
</gene>
<dbReference type="AlphaFoldDB" id="A0A1R2CT05"/>
<dbReference type="Pfam" id="PF00612">
    <property type="entry name" value="IQ"/>
    <property type="match status" value="1"/>
</dbReference>
<dbReference type="InterPro" id="IPR000048">
    <property type="entry name" value="IQ_motif_EF-hand-BS"/>
</dbReference>
<dbReference type="EMBL" id="MPUH01000067">
    <property type="protein sequence ID" value="OMJ92156.1"/>
    <property type="molecule type" value="Genomic_DNA"/>
</dbReference>
<feature type="compositionally biased region" description="Low complexity" evidence="1">
    <location>
        <begin position="307"/>
        <end position="316"/>
    </location>
</feature>
<accession>A0A1R2CT05</accession>
<evidence type="ECO:0000256" key="1">
    <source>
        <dbReference type="SAM" id="MobiDB-lite"/>
    </source>
</evidence>
<protein>
    <submittedName>
        <fullName evidence="2">Uncharacterized protein</fullName>
    </submittedName>
</protein>
<feature type="region of interest" description="Disordered" evidence="1">
    <location>
        <begin position="293"/>
        <end position="324"/>
    </location>
</feature>
<sequence length="404" mass="46744">MQNKTFSKTEQPLEAHIINLQKQALDKLNRKTLPLMEKARSLITDPKVPIRLRVYTVINLCTLYVKSRQELAGLKILTDELGVLNAFKEYIWEKAIILSGISNIKSLMGSYEEALHDLLTCIELLKVIKEKDRNYYTLLVTVYYNCYVEAKNTNNNEDSLKYLSLAKQTALRRLGMGSGLFKFLSSFQEPSPEDYIKNLQQLHPISPSNRVSPVQHRAKSTIETNFTKKKHRIFKKFEKASASTPSPTGKSRAKLKNHYRSPLTALIEEDEEAHSVISRQSYEKNPLENHIIDTSKSHNPKTHTKSTHSYYSCSSSVDDKPKNLKPKQEIHQKDLKKIVKIQSFFRGILVRKKYTLMRKRRQISYISIKTQPMKTLQSRVREAMSYNESISRAYPSKKFIKKSV</sequence>
<evidence type="ECO:0000313" key="2">
    <source>
        <dbReference type="EMBL" id="OMJ92156.1"/>
    </source>
</evidence>
<organism evidence="2 3">
    <name type="scientific">Stentor coeruleus</name>
    <dbReference type="NCBI Taxonomy" id="5963"/>
    <lineage>
        <taxon>Eukaryota</taxon>
        <taxon>Sar</taxon>
        <taxon>Alveolata</taxon>
        <taxon>Ciliophora</taxon>
        <taxon>Postciliodesmatophora</taxon>
        <taxon>Heterotrichea</taxon>
        <taxon>Heterotrichida</taxon>
        <taxon>Stentoridae</taxon>
        <taxon>Stentor</taxon>
    </lineage>
</organism>
<keyword evidence="3" id="KW-1185">Reference proteome</keyword>